<keyword evidence="1" id="KW-0175">Coiled coil</keyword>
<dbReference type="Pfam" id="PF04388">
    <property type="entry name" value="Hamartin"/>
    <property type="match status" value="1"/>
</dbReference>
<accession>A0AAI8VYU4</accession>
<dbReference type="GO" id="GO:0051726">
    <property type="term" value="P:regulation of cell cycle"/>
    <property type="evidence" value="ECO:0007669"/>
    <property type="project" value="TreeGrafter"/>
</dbReference>
<feature type="coiled-coil region" evidence="1">
    <location>
        <begin position="733"/>
        <end position="808"/>
    </location>
</feature>
<feature type="coiled-coil region" evidence="1">
    <location>
        <begin position="853"/>
        <end position="880"/>
    </location>
</feature>
<dbReference type="AlphaFoldDB" id="A0AAI8VYU4"/>
<feature type="region of interest" description="Disordered" evidence="2">
    <location>
        <begin position="514"/>
        <end position="564"/>
    </location>
</feature>
<dbReference type="PANTHER" id="PTHR15154:SF2">
    <property type="entry name" value="HAMARTIN"/>
    <property type="match status" value="1"/>
</dbReference>
<feature type="compositionally biased region" description="Polar residues" evidence="2">
    <location>
        <begin position="616"/>
        <end position="626"/>
    </location>
</feature>
<evidence type="ECO:0000256" key="2">
    <source>
        <dbReference type="SAM" id="MobiDB-lite"/>
    </source>
</evidence>
<feature type="region of interest" description="Disordered" evidence="2">
    <location>
        <begin position="911"/>
        <end position="939"/>
    </location>
</feature>
<dbReference type="EMBL" id="CAUWAG010000020">
    <property type="protein sequence ID" value="CAJ2513599.1"/>
    <property type="molecule type" value="Genomic_DNA"/>
</dbReference>
<evidence type="ECO:0000256" key="1">
    <source>
        <dbReference type="SAM" id="Coils"/>
    </source>
</evidence>
<gene>
    <name evidence="3" type="ORF">KHLLAP_LOCUS14067</name>
</gene>
<protein>
    <submittedName>
        <fullName evidence="3">Uu.00g017180.m01.CDS01</fullName>
    </submittedName>
</protein>
<dbReference type="SUPFAM" id="SSF48371">
    <property type="entry name" value="ARM repeat"/>
    <property type="match status" value="1"/>
</dbReference>
<dbReference type="InterPro" id="IPR007483">
    <property type="entry name" value="Hamartin"/>
</dbReference>
<evidence type="ECO:0000313" key="3">
    <source>
        <dbReference type="EMBL" id="CAJ2513599.1"/>
    </source>
</evidence>
<organism evidence="3 4">
    <name type="scientific">Anthostomella pinea</name>
    <dbReference type="NCBI Taxonomy" id="933095"/>
    <lineage>
        <taxon>Eukaryota</taxon>
        <taxon>Fungi</taxon>
        <taxon>Dikarya</taxon>
        <taxon>Ascomycota</taxon>
        <taxon>Pezizomycotina</taxon>
        <taxon>Sordariomycetes</taxon>
        <taxon>Xylariomycetidae</taxon>
        <taxon>Xylariales</taxon>
        <taxon>Xylariaceae</taxon>
        <taxon>Anthostomella</taxon>
    </lineage>
</organism>
<keyword evidence="4" id="KW-1185">Reference proteome</keyword>
<feature type="compositionally biased region" description="Basic and acidic residues" evidence="2">
    <location>
        <begin position="1001"/>
        <end position="1017"/>
    </location>
</feature>
<feature type="compositionally biased region" description="Polar residues" evidence="2">
    <location>
        <begin position="514"/>
        <end position="544"/>
    </location>
</feature>
<reference evidence="3" key="1">
    <citation type="submission" date="2023-10" db="EMBL/GenBank/DDBJ databases">
        <authorList>
            <person name="Hackl T."/>
        </authorList>
    </citation>
    <scope>NUCLEOTIDE SEQUENCE</scope>
</reference>
<feature type="region of interest" description="Disordered" evidence="2">
    <location>
        <begin position="952"/>
        <end position="1029"/>
    </location>
</feature>
<dbReference type="Proteomes" id="UP001295740">
    <property type="component" value="Unassembled WGS sequence"/>
</dbReference>
<feature type="compositionally biased region" description="Basic and acidic residues" evidence="2">
    <location>
        <begin position="912"/>
        <end position="926"/>
    </location>
</feature>
<feature type="region of interest" description="Disordered" evidence="2">
    <location>
        <begin position="586"/>
        <end position="626"/>
    </location>
</feature>
<evidence type="ECO:0000313" key="4">
    <source>
        <dbReference type="Proteomes" id="UP001295740"/>
    </source>
</evidence>
<dbReference type="GO" id="GO:0033596">
    <property type="term" value="C:TSC1-TSC2 complex"/>
    <property type="evidence" value="ECO:0007669"/>
    <property type="project" value="TreeGrafter"/>
</dbReference>
<feature type="compositionally biased region" description="Polar residues" evidence="2">
    <location>
        <begin position="965"/>
        <end position="982"/>
    </location>
</feature>
<dbReference type="GO" id="GO:0032007">
    <property type="term" value="P:negative regulation of TOR signaling"/>
    <property type="evidence" value="ECO:0007669"/>
    <property type="project" value="TreeGrafter"/>
</dbReference>
<proteinExistence type="predicted"/>
<dbReference type="InterPro" id="IPR016024">
    <property type="entry name" value="ARM-type_fold"/>
</dbReference>
<dbReference type="PANTHER" id="PTHR15154">
    <property type="entry name" value="HAMARTIN"/>
    <property type="match status" value="1"/>
</dbReference>
<comment type="caution">
    <text evidence="3">The sequence shown here is derived from an EMBL/GenBank/DDBJ whole genome shotgun (WGS) entry which is preliminary data.</text>
</comment>
<sequence>MASAPYVDPEHPSGFTPLGSDSLAVPSWLEYHALTHFHLSRSLKELTKAIHDYLPTATLPLPDGIVEIIERYLSKNEDKFDEHASEKLNDELLSIYKKNVASVPARYAAFIAILRCLRPLIGQPAQVLNWVEMLVPALDYLSQEKGLAAEIRNVVLDILLADHDNDTSSPTGGGAMRLAERIMILWFDECDAMRRITDPVQDTKERHLKETLMSYGKKHPKDFMTLVDQFICKKAHRANALLLLSQFVQSQPPHLYLILQTPLFGSLLKCLQWDTSTTIMSLALTALTMILPHVPSSLVPHLPTLFNIYARLLFWERGLATQIAADTKKERRMSHNTLVWAKCDYSPESDESSIPQLLNYFTILYGLYPINFMDYIRKPQRYLRHAEVPDADDIEVQPTEIRYASERFRQCHLLHENFYTLTIDSEKTDFGRWIKSEPAEVVANCVALCQFMEPTTDHGTLDFSHMSAPDRDVDEMDGHDDALLSSSFNIGMDLFSDAEGESPRDMKSPFAELTSANQSQSTMIRQPSQSSHKSNRDSTSTKPSGNGGESPTLVRSMATSGSHTQLQDLINSNKAVKSGLHQTLTNDSVPSLSLSHHDSISERPLSQLRPKVQAGNAPSSATDTSSGTEKMYRFILIMYNDLIFERFMKQQHLTHIGELRRRHVKEAASEAETQNLIIANRHLKQRLEDATNGKVRAKTEAEKSRTLAKKWEGDLLGKLKTLREEQRKWNAEGAALRTDLEAAKDEAEKLRKLLCEAEVRELGWKQNMQSVEISVGELERLRKEVARLTESERNYQAKEADRQAAMTRAAEADSRAEMLTMKLKACESDHQQTHDQYQSQVVVLNAKLQDALKGSAERRAENLKTQLDEALAASRAQQTELKKRVADLTSKNTALHASVLELQAAISIPARSKSDARLSTDPDVRLSAESGSPLSYRNRRGFSAFSDSENLEATSFNETPPLELFSTSRSASNTGRPSTSLGSEGISASKGSLTWQGDLANPRKDKKDKKDDKERKKSTGLRGIRGFGV</sequence>
<name>A0AAI8VYU4_9PEZI</name>